<proteinExistence type="predicted"/>
<dbReference type="AlphaFoldDB" id="K1SJ77"/>
<organism evidence="1">
    <name type="scientific">human gut metagenome</name>
    <dbReference type="NCBI Taxonomy" id="408170"/>
    <lineage>
        <taxon>unclassified sequences</taxon>
        <taxon>metagenomes</taxon>
        <taxon>organismal metagenomes</taxon>
    </lineage>
</organism>
<sequence length="136" mass="16020">MKFAYDKSKAQHIINHEDIMLKTYSKIISTYTSLFEQYDCSLKVRLFWIDFSTERRSNRRLPFRIGYACYVCCEVQRDGKEVQVKSADGEADYYSLSATWMVSSIERSFLKAKASLYSDTDDIRKRHERIVSVVIE</sequence>
<dbReference type="EMBL" id="AJWZ01010810">
    <property type="protein sequence ID" value="EKC47396.1"/>
    <property type="molecule type" value="Genomic_DNA"/>
</dbReference>
<evidence type="ECO:0000313" key="1">
    <source>
        <dbReference type="EMBL" id="EKC47396.1"/>
    </source>
</evidence>
<reference evidence="1" key="1">
    <citation type="journal article" date="2013" name="Environ. Microbiol.">
        <title>Microbiota from the distal guts of lean and obese adolescents exhibit partial functional redundancy besides clear differences in community structure.</title>
        <authorList>
            <person name="Ferrer M."/>
            <person name="Ruiz A."/>
            <person name="Lanza F."/>
            <person name="Haange S.B."/>
            <person name="Oberbach A."/>
            <person name="Till H."/>
            <person name="Bargiela R."/>
            <person name="Campoy C."/>
            <person name="Segura M.T."/>
            <person name="Richter M."/>
            <person name="von Bergen M."/>
            <person name="Seifert J."/>
            <person name="Suarez A."/>
        </authorList>
    </citation>
    <scope>NUCLEOTIDE SEQUENCE</scope>
</reference>
<gene>
    <name evidence="1" type="ORF">OBE_15733</name>
</gene>
<comment type="caution">
    <text evidence="1">The sequence shown here is derived from an EMBL/GenBank/DDBJ whole genome shotgun (WGS) entry which is preliminary data.</text>
</comment>
<name>K1SJ77_9ZZZZ</name>
<protein>
    <submittedName>
        <fullName evidence="1">Uncharacterized protein</fullName>
    </submittedName>
</protein>
<accession>K1SJ77</accession>